<proteinExistence type="predicted"/>
<keyword evidence="3" id="KW-0998">Cell outer membrane</keyword>
<feature type="region of interest" description="Disordered" evidence="4">
    <location>
        <begin position="56"/>
        <end position="85"/>
    </location>
</feature>
<sequence length="650" mass="71290">MKKKSLIIIISLLSVSALQAQFLKKLKEKVNNAVNSSIDNATNKAVDKNVKKPLDSTFDKTLNGPSNTKTTDNKPTNDVNKVAGTKTAGESAPLTVYSKFDFVPGTSILYYDNFEKDNIGEAPLGWITSSSAEVVTIDGLEGKWLKMGGDSRKQIIRNKKQSWGNNFTIEFDLLIVKNTYDPRIDFLLYNSGGNLVSDESILQNENPAIQFGTILANGGKSSRATLKGFEGKKLSENMSENLPYSNSTPVHISICVQDKRFRLWWNEHKEYDLSAINDKFLPNQFGFNCNMSGSDFYVSNIRVAKDIPDTRAAFNTGKIISNLLFYSGTATLRPESMGALLDVSKIIKDAPDPVKIVGHTDSDGDDASNLKLSQQRAEAVKTILVKEYGIDESKLTTEGRGETQPIADNKTAEGKAQNRRVEFIFKADADKYEAPKNISSSSTINHQSSTNTIKSNTSVNSNNVSGGITLKSKTINTNLPYAYFLKSDDGGYTLIASKEEGNAKENYLKLNLQTVGDKLSPETFCFDEYNKKTKLLYGTKKYPTISGSEAKLFYGNAPNSYISSFSPYIADGHMSKFYDALLSSHFPPASEKCKLVIEKIVDGKASGYFVLGTIVDGLKPIKVGSDTGTETFTTGFSGEIVGKFSNVPIN</sequence>
<evidence type="ECO:0000259" key="5">
    <source>
        <dbReference type="PROSITE" id="PS51123"/>
    </source>
</evidence>
<feature type="compositionally biased region" description="Low complexity" evidence="4">
    <location>
        <begin position="67"/>
        <end position="81"/>
    </location>
</feature>
<dbReference type="AlphaFoldDB" id="A0A1J5SAI4"/>
<evidence type="ECO:0000256" key="2">
    <source>
        <dbReference type="ARBA" id="ARBA00023136"/>
    </source>
</evidence>
<organism evidence="6">
    <name type="scientific">mine drainage metagenome</name>
    <dbReference type="NCBI Taxonomy" id="410659"/>
    <lineage>
        <taxon>unclassified sequences</taxon>
        <taxon>metagenomes</taxon>
        <taxon>ecological metagenomes</taxon>
    </lineage>
</organism>
<dbReference type="SUPFAM" id="SSF103088">
    <property type="entry name" value="OmpA-like"/>
    <property type="match status" value="1"/>
</dbReference>
<dbReference type="InterPro" id="IPR050330">
    <property type="entry name" value="Bact_OuterMem_StrucFunc"/>
</dbReference>
<dbReference type="PRINTS" id="PR01021">
    <property type="entry name" value="OMPADOMAIN"/>
</dbReference>
<name>A0A1J5SAI4_9ZZZZ</name>
<reference evidence="6" key="1">
    <citation type="submission" date="2016-10" db="EMBL/GenBank/DDBJ databases">
        <title>Sequence of Gallionella enrichment culture.</title>
        <authorList>
            <person name="Poehlein A."/>
            <person name="Muehling M."/>
            <person name="Daniel R."/>
        </authorList>
    </citation>
    <scope>NUCLEOTIDE SEQUENCE</scope>
</reference>
<keyword evidence="2" id="KW-0472">Membrane</keyword>
<dbReference type="Pfam" id="PF00691">
    <property type="entry name" value="OmpA"/>
    <property type="match status" value="1"/>
</dbReference>
<comment type="subcellular location">
    <subcellularLocation>
        <location evidence="1">Cell outer membrane</location>
    </subcellularLocation>
</comment>
<evidence type="ECO:0000256" key="1">
    <source>
        <dbReference type="ARBA" id="ARBA00004442"/>
    </source>
</evidence>
<evidence type="ECO:0000313" key="6">
    <source>
        <dbReference type="EMBL" id="OIR04971.1"/>
    </source>
</evidence>
<dbReference type="InterPro" id="IPR006664">
    <property type="entry name" value="OMP_bac"/>
</dbReference>
<dbReference type="CDD" id="cd07185">
    <property type="entry name" value="OmpA_C-like"/>
    <property type="match status" value="1"/>
</dbReference>
<evidence type="ECO:0000256" key="3">
    <source>
        <dbReference type="ARBA" id="ARBA00023237"/>
    </source>
</evidence>
<dbReference type="PANTHER" id="PTHR30329">
    <property type="entry name" value="STATOR ELEMENT OF FLAGELLAR MOTOR COMPLEX"/>
    <property type="match status" value="1"/>
</dbReference>
<dbReference type="InterPro" id="IPR006665">
    <property type="entry name" value="OmpA-like"/>
</dbReference>
<feature type="region of interest" description="Disordered" evidence="4">
    <location>
        <begin position="437"/>
        <end position="460"/>
    </location>
</feature>
<dbReference type="InterPro" id="IPR036737">
    <property type="entry name" value="OmpA-like_sf"/>
</dbReference>
<comment type="caution">
    <text evidence="6">The sequence shown here is derived from an EMBL/GenBank/DDBJ whole genome shotgun (WGS) entry which is preliminary data.</text>
</comment>
<dbReference type="EMBL" id="MLJW01000053">
    <property type="protein sequence ID" value="OIR04971.1"/>
    <property type="molecule type" value="Genomic_DNA"/>
</dbReference>
<dbReference type="Gene3D" id="3.30.1330.60">
    <property type="entry name" value="OmpA-like domain"/>
    <property type="match status" value="1"/>
</dbReference>
<feature type="domain" description="OmpA-like" evidence="5">
    <location>
        <begin position="312"/>
        <end position="429"/>
    </location>
</feature>
<gene>
    <name evidence="6" type="primary">yiaD_4</name>
    <name evidence="6" type="ORF">GALL_127870</name>
</gene>
<dbReference type="PANTHER" id="PTHR30329:SF21">
    <property type="entry name" value="LIPOPROTEIN YIAD-RELATED"/>
    <property type="match status" value="1"/>
</dbReference>
<protein>
    <submittedName>
        <fullName evidence="6">Putative lipoprotein YiaD</fullName>
    </submittedName>
</protein>
<accession>A0A1J5SAI4</accession>
<dbReference type="PROSITE" id="PS51123">
    <property type="entry name" value="OMPA_2"/>
    <property type="match status" value="1"/>
</dbReference>
<keyword evidence="6" id="KW-0449">Lipoprotein</keyword>
<dbReference type="GO" id="GO:0009279">
    <property type="term" value="C:cell outer membrane"/>
    <property type="evidence" value="ECO:0007669"/>
    <property type="project" value="UniProtKB-SubCell"/>
</dbReference>
<evidence type="ECO:0000256" key="4">
    <source>
        <dbReference type="SAM" id="MobiDB-lite"/>
    </source>
</evidence>